<dbReference type="EMBL" id="CP001700">
    <property type="protein sequence ID" value="ACU77422.1"/>
    <property type="molecule type" value="Genomic_DNA"/>
</dbReference>
<evidence type="ECO:0000259" key="5">
    <source>
        <dbReference type="PROSITE" id="PS51462"/>
    </source>
</evidence>
<dbReference type="InParanoid" id="C7Q089"/>
<dbReference type="InterPro" id="IPR000086">
    <property type="entry name" value="NUDIX_hydrolase_dom"/>
</dbReference>
<dbReference type="AlphaFoldDB" id="C7Q089"/>
<protein>
    <submittedName>
        <fullName evidence="6">Transcriptional regulator, GntR family</fullName>
    </submittedName>
</protein>
<dbReference type="PROSITE" id="PS50949">
    <property type="entry name" value="HTH_GNTR"/>
    <property type="match status" value="1"/>
</dbReference>
<sequence>MGTAADVETTLRGWLADGTLAPEQRLPSERTLIEQLGASRNTVRAALAKLIADGNVRSEHGRGYFVCQPRRSDPVVERWKVRSSEIVVEGRSFDVERRDLRSPAGRRRQAYVLRAPRTVTTAVISEDGRLLLVWRQRDATSEGSWELPAEVVEGDEDPALAAARSVRAAANVKPTVLHHVIEFQPLADVADALQVLFVGSAQAVAQEQTDEARGQVAEWIPLSELPQLVERRKVTGAATLLAILAVISRESSDVQRSLKRVNLLHSGS</sequence>
<reference evidence="6 7" key="1">
    <citation type="journal article" date="2009" name="Stand. Genomic Sci.">
        <title>Complete genome sequence of Catenulispora acidiphila type strain (ID 139908).</title>
        <authorList>
            <person name="Copeland A."/>
            <person name="Lapidus A."/>
            <person name="Glavina Del Rio T."/>
            <person name="Nolan M."/>
            <person name="Lucas S."/>
            <person name="Chen F."/>
            <person name="Tice H."/>
            <person name="Cheng J.F."/>
            <person name="Bruce D."/>
            <person name="Goodwin L."/>
            <person name="Pitluck S."/>
            <person name="Mikhailova N."/>
            <person name="Pati A."/>
            <person name="Ivanova N."/>
            <person name="Mavromatis K."/>
            <person name="Chen A."/>
            <person name="Palaniappan K."/>
            <person name="Chain P."/>
            <person name="Land M."/>
            <person name="Hauser L."/>
            <person name="Chang Y.J."/>
            <person name="Jeffries C.D."/>
            <person name="Chertkov O."/>
            <person name="Brettin T."/>
            <person name="Detter J.C."/>
            <person name="Han C."/>
            <person name="Ali Z."/>
            <person name="Tindall B.J."/>
            <person name="Goker M."/>
            <person name="Bristow J."/>
            <person name="Eisen J.A."/>
            <person name="Markowitz V."/>
            <person name="Hugenholtz P."/>
            <person name="Kyrpides N.C."/>
            <person name="Klenk H.P."/>
        </authorList>
    </citation>
    <scope>NUCLEOTIDE SEQUENCE [LARGE SCALE GENOMIC DNA]</scope>
    <source>
        <strain evidence="7">DSM 44928 / JCM 14897 / NBRC 102108 / NRRL B-24433 / ID139908</strain>
    </source>
</reference>
<keyword evidence="7" id="KW-1185">Reference proteome</keyword>
<evidence type="ECO:0000313" key="6">
    <source>
        <dbReference type="EMBL" id="ACU77422.1"/>
    </source>
</evidence>
<evidence type="ECO:0000256" key="1">
    <source>
        <dbReference type="ARBA" id="ARBA00023015"/>
    </source>
</evidence>
<dbReference type="PRINTS" id="PR00035">
    <property type="entry name" value="HTHGNTR"/>
</dbReference>
<dbReference type="GO" id="GO:0003677">
    <property type="term" value="F:DNA binding"/>
    <property type="evidence" value="ECO:0007669"/>
    <property type="project" value="UniProtKB-KW"/>
</dbReference>
<dbReference type="InterPro" id="IPR015797">
    <property type="entry name" value="NUDIX_hydrolase-like_dom_sf"/>
</dbReference>
<keyword evidence="3" id="KW-0804">Transcription</keyword>
<evidence type="ECO:0000313" key="7">
    <source>
        <dbReference type="Proteomes" id="UP000000851"/>
    </source>
</evidence>
<organism evidence="6 7">
    <name type="scientific">Catenulispora acidiphila (strain DSM 44928 / JCM 14897 / NBRC 102108 / NRRL B-24433 / ID139908)</name>
    <dbReference type="NCBI Taxonomy" id="479433"/>
    <lineage>
        <taxon>Bacteria</taxon>
        <taxon>Bacillati</taxon>
        <taxon>Actinomycetota</taxon>
        <taxon>Actinomycetes</taxon>
        <taxon>Catenulisporales</taxon>
        <taxon>Catenulisporaceae</taxon>
        <taxon>Catenulispora</taxon>
    </lineage>
</organism>
<gene>
    <name evidence="6" type="ordered locus">Caci_8603</name>
</gene>
<dbReference type="InterPro" id="IPR000524">
    <property type="entry name" value="Tscrpt_reg_HTH_GntR"/>
</dbReference>
<name>C7Q089_CATAD</name>
<evidence type="ECO:0000256" key="3">
    <source>
        <dbReference type="ARBA" id="ARBA00023163"/>
    </source>
</evidence>
<dbReference type="HOGENOM" id="CLU_062658_5_2_11"/>
<feature type="domain" description="Nudix hydrolase" evidence="5">
    <location>
        <begin position="114"/>
        <end position="242"/>
    </location>
</feature>
<evidence type="ECO:0000256" key="2">
    <source>
        <dbReference type="ARBA" id="ARBA00023125"/>
    </source>
</evidence>
<proteinExistence type="predicted"/>
<accession>C7Q089</accession>
<dbReference type="KEGG" id="cai:Caci_8603"/>
<dbReference type="CDD" id="cd07377">
    <property type="entry name" value="WHTH_GntR"/>
    <property type="match status" value="1"/>
</dbReference>
<dbReference type="STRING" id="479433.Caci_8603"/>
<dbReference type="PROSITE" id="PS51462">
    <property type="entry name" value="NUDIX"/>
    <property type="match status" value="1"/>
</dbReference>
<dbReference type="GO" id="GO:0003700">
    <property type="term" value="F:DNA-binding transcription factor activity"/>
    <property type="evidence" value="ECO:0007669"/>
    <property type="project" value="InterPro"/>
</dbReference>
<keyword evidence="1" id="KW-0805">Transcription regulation</keyword>
<dbReference type="eggNOG" id="COG2188">
    <property type="taxonomic scope" value="Bacteria"/>
</dbReference>
<dbReference type="GO" id="GO:0045892">
    <property type="term" value="P:negative regulation of DNA-templated transcription"/>
    <property type="evidence" value="ECO:0007669"/>
    <property type="project" value="TreeGrafter"/>
</dbReference>
<keyword evidence="2" id="KW-0238">DNA-binding</keyword>
<dbReference type="Pfam" id="PF00293">
    <property type="entry name" value="NUDIX"/>
    <property type="match status" value="1"/>
</dbReference>
<dbReference type="SMART" id="SM00345">
    <property type="entry name" value="HTH_GNTR"/>
    <property type="match status" value="1"/>
</dbReference>
<evidence type="ECO:0000259" key="4">
    <source>
        <dbReference type="PROSITE" id="PS50949"/>
    </source>
</evidence>
<dbReference type="OrthoDB" id="177518at2"/>
<dbReference type="Proteomes" id="UP000000851">
    <property type="component" value="Chromosome"/>
</dbReference>
<feature type="domain" description="HTH gntR-type" evidence="4">
    <location>
        <begin position="1"/>
        <end position="69"/>
    </location>
</feature>
<dbReference type="InterPro" id="IPR036390">
    <property type="entry name" value="WH_DNA-bd_sf"/>
</dbReference>
<dbReference type="Gene3D" id="1.10.10.10">
    <property type="entry name" value="Winged helix-like DNA-binding domain superfamily/Winged helix DNA-binding domain"/>
    <property type="match status" value="1"/>
</dbReference>
<dbReference type="PANTHER" id="PTHR44846">
    <property type="entry name" value="MANNOSYL-D-GLYCERATE TRANSPORT/METABOLISM SYSTEM REPRESSOR MNGR-RELATED"/>
    <property type="match status" value="1"/>
</dbReference>
<dbReference type="PANTHER" id="PTHR44846:SF1">
    <property type="entry name" value="MANNOSYL-D-GLYCERATE TRANSPORT_METABOLISM SYSTEM REPRESSOR MNGR-RELATED"/>
    <property type="match status" value="1"/>
</dbReference>
<dbReference type="SUPFAM" id="SSF55811">
    <property type="entry name" value="Nudix"/>
    <property type="match status" value="1"/>
</dbReference>
<dbReference type="Gene3D" id="3.90.79.10">
    <property type="entry name" value="Nucleoside Triphosphate Pyrophosphohydrolase"/>
    <property type="match status" value="1"/>
</dbReference>
<dbReference type="InterPro" id="IPR036388">
    <property type="entry name" value="WH-like_DNA-bd_sf"/>
</dbReference>
<dbReference type="SUPFAM" id="SSF46785">
    <property type="entry name" value="Winged helix' DNA-binding domain"/>
    <property type="match status" value="1"/>
</dbReference>
<dbReference type="Pfam" id="PF00392">
    <property type="entry name" value="GntR"/>
    <property type="match status" value="1"/>
</dbReference>
<dbReference type="eggNOG" id="COG1051">
    <property type="taxonomic scope" value="Bacteria"/>
</dbReference>
<dbReference type="RefSeq" id="WP_015797147.1">
    <property type="nucleotide sequence ID" value="NC_013131.1"/>
</dbReference>
<dbReference type="InterPro" id="IPR050679">
    <property type="entry name" value="Bact_HTH_transcr_reg"/>
</dbReference>